<evidence type="ECO:0000256" key="5">
    <source>
        <dbReference type="ARBA" id="ARBA00023049"/>
    </source>
</evidence>
<dbReference type="InterPro" id="IPR020891">
    <property type="entry name" value="UPF0758_CS"/>
</dbReference>
<evidence type="ECO:0000256" key="3">
    <source>
        <dbReference type="ARBA" id="ARBA00022801"/>
    </source>
</evidence>
<protein>
    <recommendedName>
        <fullName evidence="6">MPN domain-containing protein</fullName>
    </recommendedName>
</protein>
<proteinExistence type="predicted"/>
<reference evidence="7" key="1">
    <citation type="submission" date="2019-08" db="EMBL/GenBank/DDBJ databases">
        <authorList>
            <person name="Kucharzyk K."/>
            <person name="Murdoch R.W."/>
            <person name="Higgins S."/>
            <person name="Loffler F."/>
        </authorList>
    </citation>
    <scope>NUCLEOTIDE SEQUENCE</scope>
</reference>
<name>A0A644VHU1_9ZZZZ</name>
<gene>
    <name evidence="7" type="ORF">SDC9_36289</name>
</gene>
<dbReference type="InterPro" id="IPR025657">
    <property type="entry name" value="RadC_JAB"/>
</dbReference>
<dbReference type="PANTHER" id="PTHR30471">
    <property type="entry name" value="DNA REPAIR PROTEIN RADC"/>
    <property type="match status" value="1"/>
</dbReference>
<dbReference type="PROSITE" id="PS01302">
    <property type="entry name" value="UPF0758"/>
    <property type="match status" value="1"/>
</dbReference>
<evidence type="ECO:0000313" key="7">
    <source>
        <dbReference type="EMBL" id="MPL90242.1"/>
    </source>
</evidence>
<feature type="domain" description="MPN" evidence="6">
    <location>
        <begin position="24"/>
        <end position="149"/>
    </location>
</feature>
<dbReference type="PROSITE" id="PS50249">
    <property type="entry name" value="MPN"/>
    <property type="match status" value="1"/>
</dbReference>
<evidence type="ECO:0000256" key="1">
    <source>
        <dbReference type="ARBA" id="ARBA00022670"/>
    </source>
</evidence>
<keyword evidence="1" id="KW-0645">Protease</keyword>
<dbReference type="PANTHER" id="PTHR30471:SF3">
    <property type="entry name" value="UPF0758 PROTEIN YEES-RELATED"/>
    <property type="match status" value="1"/>
</dbReference>
<dbReference type="Pfam" id="PF04002">
    <property type="entry name" value="RadC"/>
    <property type="match status" value="1"/>
</dbReference>
<evidence type="ECO:0000256" key="2">
    <source>
        <dbReference type="ARBA" id="ARBA00022723"/>
    </source>
</evidence>
<accession>A0A644VHU1</accession>
<organism evidence="7">
    <name type="scientific">bioreactor metagenome</name>
    <dbReference type="NCBI Taxonomy" id="1076179"/>
    <lineage>
        <taxon>unclassified sequences</taxon>
        <taxon>metagenomes</taxon>
        <taxon>ecological metagenomes</taxon>
    </lineage>
</organism>
<evidence type="ECO:0000256" key="4">
    <source>
        <dbReference type="ARBA" id="ARBA00022833"/>
    </source>
</evidence>
<keyword evidence="3" id="KW-0378">Hydrolase</keyword>
<dbReference type="InterPro" id="IPR037518">
    <property type="entry name" value="MPN"/>
</dbReference>
<comment type="caution">
    <text evidence="7">The sequence shown here is derived from an EMBL/GenBank/DDBJ whole genome shotgun (WGS) entry which is preliminary data.</text>
</comment>
<dbReference type="GO" id="GO:0008237">
    <property type="term" value="F:metallopeptidase activity"/>
    <property type="evidence" value="ECO:0007669"/>
    <property type="project" value="UniProtKB-KW"/>
</dbReference>
<dbReference type="GO" id="GO:0006508">
    <property type="term" value="P:proteolysis"/>
    <property type="evidence" value="ECO:0007669"/>
    <property type="project" value="UniProtKB-KW"/>
</dbReference>
<dbReference type="Gene3D" id="3.40.140.10">
    <property type="entry name" value="Cytidine Deaminase, domain 2"/>
    <property type="match status" value="1"/>
</dbReference>
<dbReference type="CDD" id="cd08071">
    <property type="entry name" value="MPN_DUF2466"/>
    <property type="match status" value="1"/>
</dbReference>
<dbReference type="AlphaFoldDB" id="A0A644VHU1"/>
<keyword evidence="4" id="KW-0862">Zinc</keyword>
<keyword evidence="2" id="KW-0479">Metal-binding</keyword>
<dbReference type="GO" id="GO:0046872">
    <property type="term" value="F:metal ion binding"/>
    <property type="evidence" value="ECO:0007669"/>
    <property type="project" value="UniProtKB-KW"/>
</dbReference>
<keyword evidence="5" id="KW-0482">Metalloprotease</keyword>
<dbReference type="EMBL" id="VSSQ01000298">
    <property type="protein sequence ID" value="MPL90242.1"/>
    <property type="molecule type" value="Genomic_DNA"/>
</dbReference>
<sequence length="149" mass="16488">MKQYKGSIPEITLKYKTGEIKKVQIMSSRDAYFFLKELYDQDTIELNETCIALFLNRANNTIGWFKVSQGGINATVVDNKLIVATALKCAASSIILSHNHPSGNAKPGETDKSATNTLKDACSLFDITLLDHIICTSKEYFSFADEGLI</sequence>
<evidence type="ECO:0000259" key="6">
    <source>
        <dbReference type="PROSITE" id="PS50249"/>
    </source>
</evidence>
<dbReference type="InterPro" id="IPR001405">
    <property type="entry name" value="UPF0758"/>
</dbReference>